<feature type="domain" description="Carbohydrate kinase FGGY N-terminal" evidence="11">
    <location>
        <begin position="3"/>
        <end position="245"/>
    </location>
</feature>
<dbReference type="PROSITE" id="PS00445">
    <property type="entry name" value="FGGY_KINASES_2"/>
    <property type="match status" value="1"/>
</dbReference>
<evidence type="ECO:0000256" key="3">
    <source>
        <dbReference type="ARBA" id="ARBA00022679"/>
    </source>
</evidence>
<sequence>MAYVIGIDIGTSALKTLVVNKSGDVVESYSVSYNTVHPKSGYSEIDPEIWYEATLESLKHILTHYTQNDITGISFSGQMHGLVVIDQEGNPIRPAILWNDTRTSQEVEDIKQKLSLNSLLELTQNTVLEGVTLPKLMWLKNNEQNNYKRIAKFMLPKDYIVYKLTGNVYTEPSDAAGTIMFSVKDENWSTELLHRLNIDSSICPEIIASHQKSGQLTEKVKNILDIDWNINVYQGGADNACGALGSGITDEQKQLVSIGTSGVALSIENRIDYENDGSVHYFNHCVPNQKYIMGVTLSAGYSLEWFKQLISPDENFTTFLKDINHSEVGANGLIYTPYLLGERTPHNDASVRGSFIGLDANTTLLDMKRAVLEGITYSINESIQIMKNNGININEIVSIGGGAKNNQWLQIQADIFNTTISTRTEEQGPAYGAAMLAAMGEQWFNTFNDMSEAWIAYHQKVYPIEENTKSYQDLFNIYKTIYDATQPVTQKLNKFK</sequence>
<evidence type="ECO:0000256" key="8">
    <source>
        <dbReference type="HAMAP-Rule" id="MF_02220"/>
    </source>
</evidence>
<proteinExistence type="inferred from homology"/>
<evidence type="ECO:0000313" key="13">
    <source>
        <dbReference type="EMBL" id="RIN01808.1"/>
    </source>
</evidence>
<dbReference type="GO" id="GO:0005524">
    <property type="term" value="F:ATP binding"/>
    <property type="evidence" value="ECO:0007669"/>
    <property type="project" value="UniProtKB-UniRule"/>
</dbReference>
<evidence type="ECO:0000313" key="14">
    <source>
        <dbReference type="Proteomes" id="UP000286317"/>
    </source>
</evidence>
<organism evidence="13 14">
    <name type="scientific">Staphylococcus shinii</name>
    <dbReference type="NCBI Taxonomy" id="2912228"/>
    <lineage>
        <taxon>Bacteria</taxon>
        <taxon>Bacillati</taxon>
        <taxon>Bacillota</taxon>
        <taxon>Bacilli</taxon>
        <taxon>Bacillales</taxon>
        <taxon>Staphylococcaceae</taxon>
        <taxon>Staphylococcus</taxon>
    </lineage>
</organism>
<comment type="similarity">
    <text evidence="1 8 9">Belongs to the FGGY kinase family.</text>
</comment>
<comment type="catalytic activity">
    <reaction evidence="8 10">
        <text>D-xylulose + ATP = D-xylulose 5-phosphate + ADP + H(+)</text>
        <dbReference type="Rhea" id="RHEA:10964"/>
        <dbReference type="ChEBI" id="CHEBI:15378"/>
        <dbReference type="ChEBI" id="CHEBI:17140"/>
        <dbReference type="ChEBI" id="CHEBI:30616"/>
        <dbReference type="ChEBI" id="CHEBI:57737"/>
        <dbReference type="ChEBI" id="CHEBI:456216"/>
        <dbReference type="EC" id="2.7.1.17"/>
    </reaction>
</comment>
<evidence type="ECO:0000259" key="11">
    <source>
        <dbReference type="Pfam" id="PF00370"/>
    </source>
</evidence>
<keyword evidence="7 8" id="KW-0119">Carbohydrate metabolism</keyword>
<dbReference type="GO" id="GO:0042732">
    <property type="term" value="P:D-xylose metabolic process"/>
    <property type="evidence" value="ECO:0007669"/>
    <property type="project" value="UniProtKB-KW"/>
</dbReference>
<evidence type="ECO:0000256" key="2">
    <source>
        <dbReference type="ARBA" id="ARBA00022629"/>
    </source>
</evidence>
<keyword evidence="3 8" id="KW-0808">Transferase</keyword>
<dbReference type="InterPro" id="IPR018485">
    <property type="entry name" value="FGGY_C"/>
</dbReference>
<keyword evidence="4 8" id="KW-0547">Nucleotide-binding</keyword>
<dbReference type="CDD" id="cd07808">
    <property type="entry name" value="ASKHA_NBD_FGGY_EcXK-like"/>
    <property type="match status" value="1"/>
</dbReference>
<dbReference type="EMBL" id="QXUF01000021">
    <property type="protein sequence ID" value="RIN01808.1"/>
    <property type="molecule type" value="Genomic_DNA"/>
</dbReference>
<dbReference type="GO" id="GO:0004856">
    <property type="term" value="F:D-xylulokinase activity"/>
    <property type="evidence" value="ECO:0007669"/>
    <property type="project" value="UniProtKB-UniRule"/>
</dbReference>
<dbReference type="OrthoDB" id="9805576at2"/>
<evidence type="ECO:0000256" key="7">
    <source>
        <dbReference type="ARBA" id="ARBA00023277"/>
    </source>
</evidence>
<dbReference type="EC" id="2.7.1.17" evidence="8 10"/>
<keyword evidence="14" id="KW-1185">Reference proteome</keyword>
<dbReference type="Gene3D" id="3.30.420.40">
    <property type="match status" value="2"/>
</dbReference>
<dbReference type="PANTHER" id="PTHR43095:SF5">
    <property type="entry name" value="XYLULOSE KINASE"/>
    <property type="match status" value="1"/>
</dbReference>
<feature type="binding site" evidence="8">
    <location>
        <begin position="79"/>
        <end position="80"/>
    </location>
    <ligand>
        <name>substrate</name>
    </ligand>
</feature>
<dbReference type="SUPFAM" id="SSF53067">
    <property type="entry name" value="Actin-like ATPase domain"/>
    <property type="match status" value="2"/>
</dbReference>
<protein>
    <recommendedName>
        <fullName evidence="8 10">Xylulose kinase</fullName>
        <shortName evidence="8 10">Xylulokinase</shortName>
        <ecNumber evidence="8 10">2.7.1.17</ecNumber>
    </recommendedName>
</protein>
<accession>A0A418IH42</accession>
<dbReference type="HAMAP" id="MF_02220">
    <property type="entry name" value="XylB"/>
    <property type="match status" value="1"/>
</dbReference>
<dbReference type="NCBIfam" id="TIGR01312">
    <property type="entry name" value="XylB"/>
    <property type="match status" value="1"/>
</dbReference>
<evidence type="ECO:0000259" key="12">
    <source>
        <dbReference type="Pfam" id="PF02782"/>
    </source>
</evidence>
<evidence type="ECO:0000256" key="9">
    <source>
        <dbReference type="RuleBase" id="RU003733"/>
    </source>
</evidence>
<dbReference type="RefSeq" id="WP_119585129.1">
    <property type="nucleotide sequence ID" value="NZ_JAWVBH010000001.1"/>
</dbReference>
<dbReference type="AlphaFoldDB" id="A0A418IH42"/>
<dbReference type="InterPro" id="IPR006000">
    <property type="entry name" value="Xylulokinase"/>
</dbReference>
<evidence type="ECO:0000256" key="10">
    <source>
        <dbReference type="RuleBase" id="RU364073"/>
    </source>
</evidence>
<dbReference type="PANTHER" id="PTHR43095">
    <property type="entry name" value="SUGAR KINASE"/>
    <property type="match status" value="1"/>
</dbReference>
<keyword evidence="6 8" id="KW-0067">ATP-binding</keyword>
<dbReference type="InterPro" id="IPR050406">
    <property type="entry name" value="FGGY_Carb_Kinase"/>
</dbReference>
<dbReference type="GO" id="GO:0005998">
    <property type="term" value="P:xylulose catabolic process"/>
    <property type="evidence" value="ECO:0007669"/>
    <property type="project" value="UniProtKB-UniRule"/>
</dbReference>
<dbReference type="InterPro" id="IPR000577">
    <property type="entry name" value="Carb_kinase_FGGY"/>
</dbReference>
<keyword evidence="5 8" id="KW-0418">Kinase</keyword>
<evidence type="ECO:0000256" key="5">
    <source>
        <dbReference type="ARBA" id="ARBA00022777"/>
    </source>
</evidence>
<dbReference type="InterPro" id="IPR043129">
    <property type="entry name" value="ATPase_NBD"/>
</dbReference>
<dbReference type="InterPro" id="IPR018483">
    <property type="entry name" value="Carb_kinase_FGGY_CS"/>
</dbReference>
<reference evidence="13 14" key="1">
    <citation type="journal article" date="2016" name="Front. Microbiol.">
        <title>Comprehensive Phylogenetic Analysis of Bovine Non-aureus Staphylococci Species Based on Whole-Genome Sequencing.</title>
        <authorList>
            <person name="Naushad S."/>
            <person name="Barkema H.W."/>
            <person name="Luby C."/>
            <person name="Condas L.A."/>
            <person name="Nobrega D.B."/>
            <person name="Carson D.A."/>
            <person name="De Buck J."/>
        </authorList>
    </citation>
    <scope>NUCLEOTIDE SEQUENCE [LARGE SCALE GENOMIC DNA]</scope>
    <source>
        <strain evidence="13 14">SNUC 4554</strain>
    </source>
</reference>
<dbReference type="PROSITE" id="PS00933">
    <property type="entry name" value="FGGY_KINASES_1"/>
    <property type="match status" value="1"/>
</dbReference>
<dbReference type="Proteomes" id="UP000286317">
    <property type="component" value="Unassembled WGS sequence"/>
</dbReference>
<gene>
    <name evidence="8 10 13" type="primary">xylB</name>
    <name evidence="13" type="ORF">BU112_04510</name>
</gene>
<dbReference type="Pfam" id="PF00370">
    <property type="entry name" value="FGGY_N"/>
    <property type="match status" value="1"/>
</dbReference>
<feature type="active site" description="Proton acceptor" evidence="8">
    <location>
        <position position="238"/>
    </location>
</feature>
<comment type="function">
    <text evidence="8">Catalyzes the phosphorylation of D-xylulose to D-xylulose 5-phosphate.</text>
</comment>
<keyword evidence="2 8" id="KW-0859">Xylose metabolism</keyword>
<dbReference type="InterPro" id="IPR018484">
    <property type="entry name" value="FGGY_N"/>
</dbReference>
<evidence type="ECO:0000256" key="4">
    <source>
        <dbReference type="ARBA" id="ARBA00022741"/>
    </source>
</evidence>
<name>A0A418IH42_9STAP</name>
<feature type="site" description="Important for activity" evidence="8">
    <location>
        <position position="8"/>
    </location>
</feature>
<feature type="domain" description="Carbohydrate kinase FGGY C-terminal" evidence="12">
    <location>
        <begin position="256"/>
        <end position="439"/>
    </location>
</feature>
<comment type="caution">
    <text evidence="13">The sequence shown here is derived from an EMBL/GenBank/DDBJ whole genome shotgun (WGS) entry which is preliminary data.</text>
</comment>
<dbReference type="Pfam" id="PF02782">
    <property type="entry name" value="FGGY_C"/>
    <property type="match status" value="1"/>
</dbReference>
<evidence type="ECO:0000256" key="1">
    <source>
        <dbReference type="ARBA" id="ARBA00009156"/>
    </source>
</evidence>
<evidence type="ECO:0000256" key="6">
    <source>
        <dbReference type="ARBA" id="ARBA00022840"/>
    </source>
</evidence>
<dbReference type="PIRSF" id="PIRSF000538">
    <property type="entry name" value="GlpK"/>
    <property type="match status" value="1"/>
</dbReference>